<evidence type="ECO:0000313" key="3">
    <source>
        <dbReference type="Proteomes" id="UP001166286"/>
    </source>
</evidence>
<name>A0AA39QV30_9LECA</name>
<gene>
    <name evidence="2" type="ORF">JMJ35_008255</name>
</gene>
<sequence length="165" mass="17692">MYLLQLLSLASLAFALPRTSVNLKRSATCGAQEWAIQGFESFQLPTNFTPAPGTPAPYNYTHLTFTWVDPNLNVSGLCEWLNLGDTGEVADGLSNPCGVSGVEMSYQYFGAGTLELQETPVACDNATYTLGGGTTLSLNCFEIFGGQSCETVTQVNVPVSFLEQI</sequence>
<accession>A0AA39QV30</accession>
<dbReference type="EMBL" id="JAFEKC020000019">
    <property type="protein sequence ID" value="KAK0508884.1"/>
    <property type="molecule type" value="Genomic_DNA"/>
</dbReference>
<protein>
    <recommendedName>
        <fullName evidence="4">AA1-like domain-containing protein</fullName>
    </recommendedName>
</protein>
<dbReference type="Proteomes" id="UP001166286">
    <property type="component" value="Unassembled WGS sequence"/>
</dbReference>
<evidence type="ECO:0000313" key="2">
    <source>
        <dbReference type="EMBL" id="KAK0508884.1"/>
    </source>
</evidence>
<evidence type="ECO:0000256" key="1">
    <source>
        <dbReference type="SAM" id="SignalP"/>
    </source>
</evidence>
<feature type="chain" id="PRO_5041251659" description="AA1-like domain-containing protein" evidence="1">
    <location>
        <begin position="16"/>
        <end position="165"/>
    </location>
</feature>
<dbReference type="AlphaFoldDB" id="A0AA39QV30"/>
<keyword evidence="1" id="KW-0732">Signal</keyword>
<keyword evidence="3" id="KW-1185">Reference proteome</keyword>
<organism evidence="2 3">
    <name type="scientific">Cladonia borealis</name>
    <dbReference type="NCBI Taxonomy" id="184061"/>
    <lineage>
        <taxon>Eukaryota</taxon>
        <taxon>Fungi</taxon>
        <taxon>Dikarya</taxon>
        <taxon>Ascomycota</taxon>
        <taxon>Pezizomycotina</taxon>
        <taxon>Lecanoromycetes</taxon>
        <taxon>OSLEUM clade</taxon>
        <taxon>Lecanoromycetidae</taxon>
        <taxon>Lecanorales</taxon>
        <taxon>Lecanorineae</taxon>
        <taxon>Cladoniaceae</taxon>
        <taxon>Cladonia</taxon>
    </lineage>
</organism>
<reference evidence="2" key="1">
    <citation type="submission" date="2023-03" db="EMBL/GenBank/DDBJ databases">
        <title>Complete genome of Cladonia borealis.</title>
        <authorList>
            <person name="Park H."/>
        </authorList>
    </citation>
    <scope>NUCLEOTIDE SEQUENCE</scope>
    <source>
        <strain evidence="2">ANT050790</strain>
    </source>
</reference>
<comment type="caution">
    <text evidence="2">The sequence shown here is derived from an EMBL/GenBank/DDBJ whole genome shotgun (WGS) entry which is preliminary data.</text>
</comment>
<feature type="signal peptide" evidence="1">
    <location>
        <begin position="1"/>
        <end position="15"/>
    </location>
</feature>
<proteinExistence type="predicted"/>
<evidence type="ECO:0008006" key="4">
    <source>
        <dbReference type="Google" id="ProtNLM"/>
    </source>
</evidence>